<dbReference type="PANTHER" id="PTHR46148">
    <property type="entry name" value="CHROMO DOMAIN-CONTAINING PROTEIN"/>
    <property type="match status" value="1"/>
</dbReference>
<protein>
    <recommendedName>
        <fullName evidence="1">Tf2-1-like SH3-like domain-containing protein</fullName>
    </recommendedName>
</protein>
<keyword evidence="3" id="KW-1185">Reference proteome</keyword>
<feature type="domain" description="Tf2-1-like SH3-like" evidence="1">
    <location>
        <begin position="188"/>
        <end position="249"/>
    </location>
</feature>
<comment type="caution">
    <text evidence="2">The sequence shown here is derived from an EMBL/GenBank/DDBJ whole genome shotgun (WGS) entry which is preliminary data.</text>
</comment>
<gene>
    <name evidence="2" type="ORF">Tco_0726660</name>
</gene>
<dbReference type="Pfam" id="PF24626">
    <property type="entry name" value="SH3_Tf2-1"/>
    <property type="match status" value="1"/>
</dbReference>
<dbReference type="InterPro" id="IPR056924">
    <property type="entry name" value="SH3_Tf2-1"/>
</dbReference>
<evidence type="ECO:0000313" key="2">
    <source>
        <dbReference type="EMBL" id="GJS76779.1"/>
    </source>
</evidence>
<evidence type="ECO:0000259" key="1">
    <source>
        <dbReference type="Pfam" id="PF24626"/>
    </source>
</evidence>
<evidence type="ECO:0000313" key="3">
    <source>
        <dbReference type="Proteomes" id="UP001151760"/>
    </source>
</evidence>
<reference evidence="2" key="2">
    <citation type="submission" date="2022-01" db="EMBL/GenBank/DDBJ databases">
        <authorList>
            <person name="Yamashiro T."/>
            <person name="Shiraishi A."/>
            <person name="Satake H."/>
            <person name="Nakayama K."/>
        </authorList>
    </citation>
    <scope>NUCLEOTIDE SEQUENCE</scope>
</reference>
<dbReference type="EMBL" id="BQNB010010400">
    <property type="protein sequence ID" value="GJS76779.1"/>
    <property type="molecule type" value="Genomic_DNA"/>
</dbReference>
<name>A0ABQ4YG74_9ASTR</name>
<dbReference type="PANTHER" id="PTHR46148:SF59">
    <property type="entry name" value="NUCLEOTIDYLTRANSFERASE, RIBONUCLEASE H"/>
    <property type="match status" value="1"/>
</dbReference>
<organism evidence="2 3">
    <name type="scientific">Tanacetum coccineum</name>
    <dbReference type="NCBI Taxonomy" id="301880"/>
    <lineage>
        <taxon>Eukaryota</taxon>
        <taxon>Viridiplantae</taxon>
        <taxon>Streptophyta</taxon>
        <taxon>Embryophyta</taxon>
        <taxon>Tracheophyta</taxon>
        <taxon>Spermatophyta</taxon>
        <taxon>Magnoliopsida</taxon>
        <taxon>eudicotyledons</taxon>
        <taxon>Gunneridae</taxon>
        <taxon>Pentapetalae</taxon>
        <taxon>asterids</taxon>
        <taxon>campanulids</taxon>
        <taxon>Asterales</taxon>
        <taxon>Asteraceae</taxon>
        <taxon>Asteroideae</taxon>
        <taxon>Anthemideae</taxon>
        <taxon>Anthemidinae</taxon>
        <taxon>Tanacetum</taxon>
    </lineage>
</organism>
<accession>A0ABQ4YG74</accession>
<dbReference type="Proteomes" id="UP001151760">
    <property type="component" value="Unassembled WGS sequence"/>
</dbReference>
<sequence length="332" mass="38939">MKCSGVNASDGPNDFVVIVMRSHQGFGCVLMQELREEVQRDIKSPTERVAEDWTLNLKVKKMEAIICCRIWVPILMEVKVRTPETFRYAQQQKLNGKGKDNGFMCVKLPEIAVVVCISFLEFYRRRWYACVYEYAYILRREWPDVKCNLSNLGRTMLRACVMDFARSPSKGLCDRRRKPLCSSSEIRVLLRVSPWKGVVRFGKRGKLAPRFVGPFEIVERIGPVAYRLRLPQELSCIHDVFHVSNLKKCLAESDIQIPLEEIRVNDKVYFIEEPVEIVDRQIKKLKRSWIPIVKVRWDSRRGAEFTWEREDQFKAKYPHLFMLIHHSSPVEL</sequence>
<proteinExistence type="predicted"/>
<reference evidence="2" key="1">
    <citation type="journal article" date="2022" name="Int. J. Mol. Sci.">
        <title>Draft Genome of Tanacetum Coccineum: Genomic Comparison of Closely Related Tanacetum-Family Plants.</title>
        <authorList>
            <person name="Yamashiro T."/>
            <person name="Shiraishi A."/>
            <person name="Nakayama K."/>
            <person name="Satake H."/>
        </authorList>
    </citation>
    <scope>NUCLEOTIDE SEQUENCE</scope>
</reference>